<gene>
    <name evidence="3" type="primary">ssnA</name>
    <name evidence="3" type="ORF">FYJ80_07860</name>
</gene>
<dbReference type="InterPro" id="IPR017700">
    <property type="entry name" value="Aminohydrolase_SsnA"/>
</dbReference>
<dbReference type="AlphaFoldDB" id="A0A7X2PD76"/>
<name>A0A7X2PD76_9SPIO</name>
<dbReference type="InterPro" id="IPR006680">
    <property type="entry name" value="Amidohydro-rel"/>
</dbReference>
<dbReference type="Pfam" id="PF01979">
    <property type="entry name" value="Amidohydro_1"/>
    <property type="match status" value="1"/>
</dbReference>
<keyword evidence="4" id="KW-1185">Reference proteome</keyword>
<dbReference type="NCBIfam" id="TIGR03314">
    <property type="entry name" value="Se_ssnA"/>
    <property type="match status" value="1"/>
</dbReference>
<protein>
    <submittedName>
        <fullName evidence="3">Putative aminohydrolase SsnA</fullName>
    </submittedName>
</protein>
<accession>A0A7X2PD76</accession>
<dbReference type="EMBL" id="VUNN01000015">
    <property type="protein sequence ID" value="MSU06688.1"/>
    <property type="molecule type" value="Genomic_DNA"/>
</dbReference>
<evidence type="ECO:0000256" key="1">
    <source>
        <dbReference type="ARBA" id="ARBA00022801"/>
    </source>
</evidence>
<dbReference type="InterPro" id="IPR011059">
    <property type="entry name" value="Metal-dep_hydrolase_composite"/>
</dbReference>
<dbReference type="Gene3D" id="3.20.20.140">
    <property type="entry name" value="Metal-dependent hydrolases"/>
    <property type="match status" value="1"/>
</dbReference>
<keyword evidence="1 3" id="KW-0378">Hydrolase</keyword>
<dbReference type="RefSeq" id="WP_154425737.1">
    <property type="nucleotide sequence ID" value="NZ_VUNN01000015.1"/>
</dbReference>
<dbReference type="NCBIfam" id="NF005540">
    <property type="entry name" value="PRK07203.1"/>
    <property type="match status" value="1"/>
</dbReference>
<dbReference type="PANTHER" id="PTHR43794:SF11">
    <property type="entry name" value="AMIDOHYDROLASE-RELATED DOMAIN-CONTAINING PROTEIN"/>
    <property type="match status" value="1"/>
</dbReference>
<dbReference type="Gene3D" id="2.30.40.10">
    <property type="entry name" value="Urease, subunit C, domain 1"/>
    <property type="match status" value="1"/>
</dbReference>
<reference evidence="3 4" key="1">
    <citation type="submission" date="2019-08" db="EMBL/GenBank/DDBJ databases">
        <title>In-depth cultivation of the pig gut microbiome towards novel bacterial diversity and tailored functional studies.</title>
        <authorList>
            <person name="Wylensek D."/>
            <person name="Hitch T.C.A."/>
            <person name="Clavel T."/>
        </authorList>
    </citation>
    <scope>NUCLEOTIDE SEQUENCE [LARGE SCALE GENOMIC DNA]</scope>
    <source>
        <strain evidence="3 4">NM-380-WT-3C1</strain>
    </source>
</reference>
<dbReference type="SUPFAM" id="SSF51556">
    <property type="entry name" value="Metallo-dependent hydrolases"/>
    <property type="match status" value="1"/>
</dbReference>
<dbReference type="GO" id="GO:0016810">
    <property type="term" value="F:hydrolase activity, acting on carbon-nitrogen (but not peptide) bonds"/>
    <property type="evidence" value="ECO:0007669"/>
    <property type="project" value="InterPro"/>
</dbReference>
<organism evidence="3 4">
    <name type="scientific">Bullifex porci</name>
    <dbReference type="NCBI Taxonomy" id="2606638"/>
    <lineage>
        <taxon>Bacteria</taxon>
        <taxon>Pseudomonadati</taxon>
        <taxon>Spirochaetota</taxon>
        <taxon>Spirochaetia</taxon>
        <taxon>Spirochaetales</taxon>
        <taxon>Spirochaetaceae</taxon>
        <taxon>Bullifex</taxon>
    </lineage>
</organism>
<comment type="caution">
    <text evidence="3">The sequence shown here is derived from an EMBL/GenBank/DDBJ whole genome shotgun (WGS) entry which is preliminary data.</text>
</comment>
<evidence type="ECO:0000259" key="2">
    <source>
        <dbReference type="Pfam" id="PF01979"/>
    </source>
</evidence>
<dbReference type="Proteomes" id="UP000460549">
    <property type="component" value="Unassembled WGS sequence"/>
</dbReference>
<dbReference type="PANTHER" id="PTHR43794">
    <property type="entry name" value="AMINOHYDROLASE SSNA-RELATED"/>
    <property type="match status" value="1"/>
</dbReference>
<evidence type="ECO:0000313" key="3">
    <source>
        <dbReference type="EMBL" id="MSU06688.1"/>
    </source>
</evidence>
<dbReference type="InterPro" id="IPR032466">
    <property type="entry name" value="Metal_Hydrolase"/>
</dbReference>
<feature type="domain" description="Amidohydrolase-related" evidence="2">
    <location>
        <begin position="53"/>
        <end position="410"/>
    </location>
</feature>
<evidence type="ECO:0000313" key="4">
    <source>
        <dbReference type="Proteomes" id="UP000460549"/>
    </source>
</evidence>
<proteinExistence type="predicted"/>
<dbReference type="InterPro" id="IPR050287">
    <property type="entry name" value="MTA/SAH_deaminase"/>
</dbReference>
<dbReference type="SUPFAM" id="SSF51338">
    <property type="entry name" value="Composite domain of metallo-dependent hydrolases"/>
    <property type="match status" value="1"/>
</dbReference>
<sequence length="444" mass="49772">MAILIKNVRIMQTEAPFEVKENMDVLIDNGIIKKVGAGLNAVADKVIDGTNKTLIPGNVCSHHHYYSGLSRGMLISAGPQTDFIQVLKEWWWRLDRGLDEEACYYSSLICSMDAIKAGTTCAIDHHASPSYIKGSLSTIAKGMEEVGLRGSTCYEITDRNGGLEEVKSGVEENIRFAKEVDEKKKHKKVLVEAMIGGHAPFTIPDEGLAMMSEAMKETGRGMHLHVAEDKYDVVWSHHMYNEDIIDRLDRFGLLTDKTLLVHGLHLSEKEIRTINERDCFFAHNGRSNMNNHVGYCKNLPIIKNLVIGTDGCGGNMFEELKISFFKHKDEGLPFWPAEFVNALNRGNRLIEKSFNDGRKWGRVEEGYTADLALLDYQAPTPLVSANAAGHFVWGMSSNCVNTVIVDGKIILENRAFLGLDENKIYEEARRVAQRVWNTVDKIKP</sequence>